<comment type="caution">
    <text evidence="1">The sequence shown here is derived from an EMBL/GenBank/DDBJ whole genome shotgun (WGS) entry which is preliminary data.</text>
</comment>
<gene>
    <name evidence="1" type="ORF">KSZ_53270</name>
</gene>
<evidence type="ECO:0000313" key="2">
    <source>
        <dbReference type="Proteomes" id="UP000635565"/>
    </source>
</evidence>
<dbReference type="EMBL" id="BNJJ01000016">
    <property type="protein sequence ID" value="GHO87321.1"/>
    <property type="molecule type" value="Genomic_DNA"/>
</dbReference>
<keyword evidence="2" id="KW-1185">Reference proteome</keyword>
<organism evidence="1 2">
    <name type="scientific">Dictyobacter formicarum</name>
    <dbReference type="NCBI Taxonomy" id="2778368"/>
    <lineage>
        <taxon>Bacteria</taxon>
        <taxon>Bacillati</taxon>
        <taxon>Chloroflexota</taxon>
        <taxon>Ktedonobacteria</taxon>
        <taxon>Ktedonobacterales</taxon>
        <taxon>Dictyobacteraceae</taxon>
        <taxon>Dictyobacter</taxon>
    </lineage>
</organism>
<name>A0ABQ3VNT0_9CHLR</name>
<dbReference type="Proteomes" id="UP000635565">
    <property type="component" value="Unassembled WGS sequence"/>
</dbReference>
<dbReference type="RefSeq" id="WP_201364892.1">
    <property type="nucleotide sequence ID" value="NZ_BNJJ01000016.1"/>
</dbReference>
<accession>A0ABQ3VNT0</accession>
<protein>
    <submittedName>
        <fullName evidence="1">Uncharacterized protein</fullName>
    </submittedName>
</protein>
<reference evidence="1 2" key="1">
    <citation type="journal article" date="2021" name="Int. J. Syst. Evol. Microbiol.">
        <title>Reticulibacter mediterranei gen. nov., sp. nov., within the new family Reticulibacteraceae fam. nov., and Ktedonospora formicarum gen. nov., sp. nov., Ktedonobacter robiniae sp. nov., Dictyobacter formicarum sp. nov. and Dictyobacter arantiisoli sp. nov., belonging to the class Ktedonobacteria.</title>
        <authorList>
            <person name="Yabe S."/>
            <person name="Zheng Y."/>
            <person name="Wang C.M."/>
            <person name="Sakai Y."/>
            <person name="Abe K."/>
            <person name="Yokota A."/>
            <person name="Donadio S."/>
            <person name="Cavaletti L."/>
            <person name="Monciardini P."/>
        </authorList>
    </citation>
    <scope>NUCLEOTIDE SEQUENCE [LARGE SCALE GENOMIC DNA]</scope>
    <source>
        <strain evidence="1 2">SOSP1-9</strain>
    </source>
</reference>
<sequence>MDQQANYEILYENGFTESEIDHLNNLSLEYKREEESLRQPHLNRLEFVRWLVLTGKLTENIA</sequence>
<proteinExistence type="predicted"/>
<evidence type="ECO:0000313" key="1">
    <source>
        <dbReference type="EMBL" id="GHO87321.1"/>
    </source>
</evidence>